<dbReference type="HAMAP" id="MF_01876">
    <property type="entry name" value="PsiMP_glycosidase"/>
    <property type="match status" value="1"/>
</dbReference>
<dbReference type="EMBL" id="JBFNXX010000023">
    <property type="protein sequence ID" value="MEW9921861.1"/>
    <property type="molecule type" value="Genomic_DNA"/>
</dbReference>
<keyword evidence="4 6" id="KW-0456">Lyase</keyword>
<sequence length="306" mass="31494">MTKFPLKFSAEVAEARASGTPVVALESTIITHGMPYPQNIEVARQVEADVREAGACPATIAVIDGKLMIGLKDAQLEALGEAKGVAKLSRADMAVCIATGRTGATTVAATMIAAHLAGIAVFATGGIGGVHRGAENTFDISADLMELAQTPVTVVAAGAKAILDVAKTLEVLETQGVPVIAVGQDKFPAFWSASSPHKAPLRLDDPADIALAHLTRARMGLPGGQLVANPIPTADEIPAAELAPIIAQAQRDADAHAIKGKAVTPYLLQRIFELTEGRSLTANIALVRNNARLAARIAAALGTTTA</sequence>
<feature type="binding site" evidence="6">
    <location>
        <position position="87"/>
    </location>
    <ligand>
        <name>substrate</name>
    </ligand>
</feature>
<protein>
    <recommendedName>
        <fullName evidence="6">Pseudouridine-5'-phosphate glycosidase</fullName>
        <shortName evidence="6">PsiMP glycosidase</shortName>
        <ecNumber evidence="6">4.2.1.70</ecNumber>
    </recommendedName>
</protein>
<evidence type="ECO:0000256" key="3">
    <source>
        <dbReference type="ARBA" id="ARBA00023211"/>
    </source>
</evidence>
<comment type="catalytic activity">
    <reaction evidence="6">
        <text>D-ribose 5-phosphate + uracil = psi-UMP + H2O</text>
        <dbReference type="Rhea" id="RHEA:18337"/>
        <dbReference type="ChEBI" id="CHEBI:15377"/>
        <dbReference type="ChEBI" id="CHEBI:17568"/>
        <dbReference type="ChEBI" id="CHEBI:58380"/>
        <dbReference type="ChEBI" id="CHEBI:78346"/>
        <dbReference type="EC" id="4.2.1.70"/>
    </reaction>
</comment>
<evidence type="ECO:0000313" key="8">
    <source>
        <dbReference type="Proteomes" id="UP001556098"/>
    </source>
</evidence>
<comment type="function">
    <text evidence="6">Catalyzes the reversible cleavage of pseudouridine 5'-phosphate (PsiMP) to ribose 5-phosphate and uracil. Functions biologically in the cleavage direction, as part of a pseudouridine degradation pathway.</text>
</comment>
<evidence type="ECO:0000256" key="2">
    <source>
        <dbReference type="ARBA" id="ARBA00022801"/>
    </source>
</evidence>
<evidence type="ECO:0000256" key="6">
    <source>
        <dbReference type="HAMAP-Rule" id="MF_01876"/>
    </source>
</evidence>
<keyword evidence="5 6" id="KW-0326">Glycosidase</keyword>
<organism evidence="7 8">
    <name type="scientific">Sulfitobacter sediminis</name>
    <dbReference type="NCBI Taxonomy" id="3234186"/>
    <lineage>
        <taxon>Bacteria</taxon>
        <taxon>Pseudomonadati</taxon>
        <taxon>Pseudomonadota</taxon>
        <taxon>Alphaproteobacteria</taxon>
        <taxon>Rhodobacterales</taxon>
        <taxon>Roseobacteraceae</taxon>
        <taxon>Sulfitobacter</taxon>
    </lineage>
</organism>
<keyword evidence="3 6" id="KW-0464">Manganese</keyword>
<keyword evidence="1 6" id="KW-0479">Metal-binding</keyword>
<dbReference type="GO" id="GO:0016798">
    <property type="term" value="F:hydrolase activity, acting on glycosyl bonds"/>
    <property type="evidence" value="ECO:0007669"/>
    <property type="project" value="UniProtKB-KW"/>
</dbReference>
<feature type="binding site" evidence="6">
    <location>
        <position position="139"/>
    </location>
    <ligand>
        <name>Mn(2+)</name>
        <dbReference type="ChEBI" id="CHEBI:29035"/>
    </ligand>
</feature>
<dbReference type="InterPro" id="IPR022830">
    <property type="entry name" value="Indigdn_synthA-like"/>
</dbReference>
<keyword evidence="2 6" id="KW-0378">Hydrolase</keyword>
<dbReference type="RefSeq" id="WP_367879560.1">
    <property type="nucleotide sequence ID" value="NZ_JBFNXX010000023.1"/>
</dbReference>
<dbReference type="SUPFAM" id="SSF110581">
    <property type="entry name" value="Indigoidine synthase A-like"/>
    <property type="match status" value="1"/>
</dbReference>
<dbReference type="Proteomes" id="UP001556098">
    <property type="component" value="Unassembled WGS sequence"/>
</dbReference>
<accession>A0ABV3RS95</accession>
<evidence type="ECO:0000256" key="1">
    <source>
        <dbReference type="ARBA" id="ARBA00022723"/>
    </source>
</evidence>
<keyword evidence="8" id="KW-1185">Reference proteome</keyword>
<comment type="caution">
    <text evidence="7">The sequence shown here is derived from an EMBL/GenBank/DDBJ whole genome shotgun (WGS) entry which is preliminary data.</text>
</comment>
<reference evidence="7 8" key="1">
    <citation type="submission" date="2024-07" db="EMBL/GenBank/DDBJ databases">
        <title>Marimonas sp.nov., isolated from tidal-flat sediment.</title>
        <authorList>
            <person name="Jayan J.N."/>
            <person name="Lee S.S."/>
        </authorList>
    </citation>
    <scope>NUCLEOTIDE SEQUENCE [LARGE SCALE GENOMIC DNA]</scope>
    <source>
        <strain evidence="7 8">MJW-29</strain>
    </source>
</reference>
<gene>
    <name evidence="6" type="primary">psuG</name>
    <name evidence="7" type="ORF">AB2B41_19815</name>
</gene>
<dbReference type="PANTHER" id="PTHR42909:SF1">
    <property type="entry name" value="CARBOHYDRATE KINASE PFKB DOMAIN-CONTAINING PROTEIN"/>
    <property type="match status" value="1"/>
</dbReference>
<evidence type="ECO:0000256" key="4">
    <source>
        <dbReference type="ARBA" id="ARBA00023239"/>
    </source>
</evidence>
<feature type="binding site" evidence="6">
    <location>
        <begin position="141"/>
        <end position="143"/>
    </location>
    <ligand>
        <name>substrate</name>
    </ligand>
</feature>
<comment type="subunit">
    <text evidence="6">Homotrimer.</text>
</comment>
<name>A0ABV3RS95_9RHOB</name>
<proteinExistence type="inferred from homology"/>
<feature type="active site" description="Proton donor" evidence="6">
    <location>
        <position position="26"/>
    </location>
</feature>
<feature type="active site" description="Nucleophile" evidence="6">
    <location>
        <position position="160"/>
    </location>
</feature>
<evidence type="ECO:0000256" key="5">
    <source>
        <dbReference type="ARBA" id="ARBA00023295"/>
    </source>
</evidence>
<dbReference type="Pfam" id="PF04227">
    <property type="entry name" value="Indigoidine_A"/>
    <property type="match status" value="1"/>
</dbReference>
<comment type="similarity">
    <text evidence="6">Belongs to the pseudouridine-5'-phosphate glycosidase family.</text>
</comment>
<evidence type="ECO:0000313" key="7">
    <source>
        <dbReference type="EMBL" id="MEW9921861.1"/>
    </source>
</evidence>
<comment type="cofactor">
    <cofactor evidence="6">
        <name>Mn(2+)</name>
        <dbReference type="ChEBI" id="CHEBI:29035"/>
    </cofactor>
    <text evidence="6">Binds 1 Mn(2+) ion per subunit.</text>
</comment>
<dbReference type="Gene3D" id="3.40.1790.10">
    <property type="entry name" value="Indigoidine synthase domain"/>
    <property type="match status" value="1"/>
</dbReference>
<dbReference type="EC" id="4.2.1.70" evidence="6"/>
<dbReference type="PANTHER" id="PTHR42909">
    <property type="entry name" value="ZGC:136858"/>
    <property type="match status" value="1"/>
</dbReference>
<dbReference type="InterPro" id="IPR007342">
    <property type="entry name" value="PsuG"/>
</dbReference>
<feature type="binding site" evidence="6">
    <location>
        <position position="107"/>
    </location>
    <ligand>
        <name>substrate</name>
    </ligand>
</feature>